<name>M0ND72_9EURY</name>
<accession>M0ND72</accession>
<protein>
    <submittedName>
        <fullName evidence="1">Uncharacterized protein</fullName>
    </submittedName>
</protein>
<reference evidence="1 2" key="1">
    <citation type="journal article" date="2014" name="PLoS Genet.">
        <title>Phylogenetically driven sequencing of extremely halophilic archaea reveals strategies for static and dynamic osmo-response.</title>
        <authorList>
            <person name="Becker E.A."/>
            <person name="Seitzer P.M."/>
            <person name="Tritt A."/>
            <person name="Larsen D."/>
            <person name="Krusor M."/>
            <person name="Yao A.I."/>
            <person name="Wu D."/>
            <person name="Madern D."/>
            <person name="Eisen J.A."/>
            <person name="Darling A.E."/>
            <person name="Facciotti M.T."/>
        </authorList>
    </citation>
    <scope>NUCLEOTIDE SEQUENCE [LARGE SCALE GENOMIC DNA]</scope>
    <source>
        <strain evidence="1 2">DSM 8989</strain>
    </source>
</reference>
<dbReference type="EMBL" id="AOME01000026">
    <property type="protein sequence ID" value="EMA54630.1"/>
    <property type="molecule type" value="Genomic_DNA"/>
</dbReference>
<dbReference type="AlphaFoldDB" id="M0ND72"/>
<dbReference type="STRING" id="1227456.C450_05030"/>
<evidence type="ECO:0000313" key="2">
    <source>
        <dbReference type="Proteomes" id="UP000011625"/>
    </source>
</evidence>
<comment type="caution">
    <text evidence="1">The sequence shown here is derived from an EMBL/GenBank/DDBJ whole genome shotgun (WGS) entry which is preliminary data.</text>
</comment>
<proteinExistence type="predicted"/>
<keyword evidence="2" id="KW-1185">Reference proteome</keyword>
<dbReference type="Proteomes" id="UP000011625">
    <property type="component" value="Unassembled WGS sequence"/>
</dbReference>
<sequence length="104" mass="11441">MLSTAIPMVFRLYFTTELQVRDCSLRCWMPKRLRQASASLHRTGPVSDGRIPTRIAASKTGPEMFQLLWMGSRSVDSVSSGSPAVDRSHSRAPLPAHALEVSVS</sequence>
<organism evidence="1 2">
    <name type="scientific">Halococcus salifodinae DSM 8989</name>
    <dbReference type="NCBI Taxonomy" id="1227456"/>
    <lineage>
        <taxon>Archaea</taxon>
        <taxon>Methanobacteriati</taxon>
        <taxon>Methanobacteriota</taxon>
        <taxon>Stenosarchaea group</taxon>
        <taxon>Halobacteria</taxon>
        <taxon>Halobacteriales</taxon>
        <taxon>Halococcaceae</taxon>
        <taxon>Halococcus</taxon>
    </lineage>
</organism>
<evidence type="ECO:0000313" key="1">
    <source>
        <dbReference type="EMBL" id="EMA54630.1"/>
    </source>
</evidence>
<gene>
    <name evidence="1" type="ORF">C450_05030</name>
</gene>